<evidence type="ECO:0000313" key="1">
    <source>
        <dbReference type="EMBL" id="QHS85506.1"/>
    </source>
</evidence>
<reference evidence="1" key="1">
    <citation type="journal article" date="2020" name="Nature">
        <title>Giant virus diversity and host interactions through global metagenomics.</title>
        <authorList>
            <person name="Schulz F."/>
            <person name="Roux S."/>
            <person name="Paez-Espino D."/>
            <person name="Jungbluth S."/>
            <person name="Walsh D.A."/>
            <person name="Denef V.J."/>
            <person name="McMahon K.D."/>
            <person name="Konstantinidis K.T."/>
            <person name="Eloe-Fadrosh E.A."/>
            <person name="Kyrpides N.C."/>
            <person name="Woyke T."/>
        </authorList>
    </citation>
    <scope>NUCLEOTIDE SEQUENCE</scope>
    <source>
        <strain evidence="1">GVMAG-M-3300009182-78</strain>
    </source>
</reference>
<sequence length="124" mass="14430">MNVGNIVQVTDMLKSDALTFQAKILHVDVEPLNRAQQRGFSEKHYYCEILDKDIKDILLQGWVIYCVVLGQLEKCVITSLSQSELTVEKYNPYKTHTPFEYEYTIKYSDIQAILLSQKAYRFTV</sequence>
<organism evidence="1">
    <name type="scientific">viral metagenome</name>
    <dbReference type="NCBI Taxonomy" id="1070528"/>
    <lineage>
        <taxon>unclassified sequences</taxon>
        <taxon>metagenomes</taxon>
        <taxon>organismal metagenomes</taxon>
    </lineage>
</organism>
<dbReference type="EMBL" id="MN739044">
    <property type="protein sequence ID" value="QHS85506.1"/>
    <property type="molecule type" value="Genomic_DNA"/>
</dbReference>
<protein>
    <submittedName>
        <fullName evidence="1">Uncharacterized protein</fullName>
    </submittedName>
</protein>
<proteinExistence type="predicted"/>
<dbReference type="AlphaFoldDB" id="A0A6C0B0A5"/>
<name>A0A6C0B0A5_9ZZZZ</name>
<accession>A0A6C0B0A5</accession>